<gene>
    <name evidence="2" type="ORF">TDIB3V08_LOCUS7857</name>
</gene>
<accession>A0A7R8VQ76</accession>
<dbReference type="AlphaFoldDB" id="A0A7R8VQ76"/>
<name>A0A7R8VQ76_TIMDO</name>
<protein>
    <submittedName>
        <fullName evidence="2">Uncharacterized protein</fullName>
    </submittedName>
</protein>
<evidence type="ECO:0000256" key="1">
    <source>
        <dbReference type="SAM" id="MobiDB-lite"/>
    </source>
</evidence>
<feature type="region of interest" description="Disordered" evidence="1">
    <location>
        <begin position="199"/>
        <end position="232"/>
    </location>
</feature>
<sequence length="329" mass="37050">MRVTDLRVWCKITSTGTNTPRLRTLIIATSPLGRPIKTFSQPVVRKFGKIMYIYLPRLKTLESVSEWPGIKTTARNVKWRQFAAGVFPNMLVAVQNKPCQVNIAVFNRAASRKLCQCRPTPKLGILIMYKYETHQQKRGEGSQEKTWGTGKERLMVRPHTKPRDKLWWLLVTLETQMTPVLNQWQGKPNAGLADFGSSLCGEKKREPSTNRSEKESQMVNKGLHKGRGSEPAFAWRESGKPFRKNHPPVHPTEIRTSISPSSAVELNTTSALANYATKLNTASFPTPLVDIVSFTAPLNAGYTELFAILFKTLQRATHSPDHAICRLLV</sequence>
<evidence type="ECO:0000313" key="2">
    <source>
        <dbReference type="EMBL" id="CAD7201662.1"/>
    </source>
</evidence>
<feature type="compositionally biased region" description="Basic and acidic residues" evidence="1">
    <location>
        <begin position="201"/>
        <end position="216"/>
    </location>
</feature>
<dbReference type="EMBL" id="OA568570">
    <property type="protein sequence ID" value="CAD7201662.1"/>
    <property type="molecule type" value="Genomic_DNA"/>
</dbReference>
<proteinExistence type="predicted"/>
<reference evidence="2" key="1">
    <citation type="submission" date="2020-11" db="EMBL/GenBank/DDBJ databases">
        <authorList>
            <person name="Tran Van P."/>
        </authorList>
    </citation>
    <scope>NUCLEOTIDE SEQUENCE</scope>
</reference>
<organism evidence="2">
    <name type="scientific">Timema douglasi</name>
    <name type="common">Walking stick</name>
    <dbReference type="NCBI Taxonomy" id="61478"/>
    <lineage>
        <taxon>Eukaryota</taxon>
        <taxon>Metazoa</taxon>
        <taxon>Ecdysozoa</taxon>
        <taxon>Arthropoda</taxon>
        <taxon>Hexapoda</taxon>
        <taxon>Insecta</taxon>
        <taxon>Pterygota</taxon>
        <taxon>Neoptera</taxon>
        <taxon>Polyneoptera</taxon>
        <taxon>Phasmatodea</taxon>
        <taxon>Timematodea</taxon>
        <taxon>Timematoidea</taxon>
        <taxon>Timematidae</taxon>
        <taxon>Timema</taxon>
    </lineage>
</organism>